<keyword evidence="2 6" id="KW-0418">Kinase</keyword>
<dbReference type="CDD" id="cd16917">
    <property type="entry name" value="HATPase_UhpB-NarQ-NarX-like"/>
    <property type="match status" value="1"/>
</dbReference>
<dbReference type="AlphaFoldDB" id="E8U6T3"/>
<dbReference type="PANTHER" id="PTHR24421">
    <property type="entry name" value="NITRATE/NITRITE SENSOR PROTEIN NARX-RELATED"/>
    <property type="match status" value="1"/>
</dbReference>
<dbReference type="PANTHER" id="PTHR24421:SF61">
    <property type="entry name" value="OXYGEN SENSOR HISTIDINE KINASE NREB"/>
    <property type="match status" value="1"/>
</dbReference>
<dbReference type="InterPro" id="IPR029016">
    <property type="entry name" value="GAF-like_dom_sf"/>
</dbReference>
<dbReference type="GO" id="GO:0016020">
    <property type="term" value="C:membrane"/>
    <property type="evidence" value="ECO:0007669"/>
    <property type="project" value="InterPro"/>
</dbReference>
<dbReference type="SUPFAM" id="SSF55874">
    <property type="entry name" value="ATPase domain of HSP90 chaperone/DNA topoisomerase II/histidine kinase"/>
    <property type="match status" value="1"/>
</dbReference>
<keyword evidence="4" id="KW-1133">Transmembrane helix</keyword>
<dbReference type="InterPro" id="IPR036890">
    <property type="entry name" value="HATPase_C_sf"/>
</dbReference>
<dbReference type="Gene3D" id="3.30.450.40">
    <property type="match status" value="1"/>
</dbReference>
<dbReference type="Gene3D" id="3.30.565.10">
    <property type="entry name" value="Histidine kinase-like ATPase, C-terminal domain"/>
    <property type="match status" value="1"/>
</dbReference>
<evidence type="ECO:0000313" key="7">
    <source>
        <dbReference type="Proteomes" id="UP000008635"/>
    </source>
</evidence>
<dbReference type="InterPro" id="IPR011712">
    <property type="entry name" value="Sig_transdc_His_kin_sub3_dim/P"/>
</dbReference>
<keyword evidence="4" id="KW-0812">Transmembrane</keyword>
<dbReference type="HOGENOM" id="CLU_479611_0_0_0"/>
<dbReference type="RefSeq" id="WP_013556277.1">
    <property type="nucleotide sequence ID" value="NC_014958.1"/>
</dbReference>
<dbReference type="eggNOG" id="COG4585">
    <property type="taxonomic scope" value="Bacteria"/>
</dbReference>
<name>E8U6T3_DEIML</name>
<dbReference type="Gene3D" id="1.20.5.1930">
    <property type="match status" value="1"/>
</dbReference>
<dbReference type="GO" id="GO:0046983">
    <property type="term" value="F:protein dimerization activity"/>
    <property type="evidence" value="ECO:0007669"/>
    <property type="project" value="InterPro"/>
</dbReference>
<dbReference type="InterPro" id="IPR003594">
    <property type="entry name" value="HATPase_dom"/>
</dbReference>
<dbReference type="InterPro" id="IPR005467">
    <property type="entry name" value="His_kinase_dom"/>
</dbReference>
<keyword evidence="1" id="KW-0808">Transferase</keyword>
<dbReference type="SMART" id="SM00387">
    <property type="entry name" value="HATPase_c"/>
    <property type="match status" value="1"/>
</dbReference>
<evidence type="ECO:0000256" key="2">
    <source>
        <dbReference type="ARBA" id="ARBA00022777"/>
    </source>
</evidence>
<dbReference type="Pfam" id="PF13796">
    <property type="entry name" value="Sensor"/>
    <property type="match status" value="1"/>
</dbReference>
<feature type="transmembrane region" description="Helical" evidence="4">
    <location>
        <begin position="53"/>
        <end position="76"/>
    </location>
</feature>
<dbReference type="Pfam" id="PF02518">
    <property type="entry name" value="HATPase_c"/>
    <property type="match status" value="1"/>
</dbReference>
<keyword evidence="3" id="KW-0902">Two-component regulatory system</keyword>
<keyword evidence="4" id="KW-0472">Membrane</keyword>
<reference evidence="7" key="2">
    <citation type="submission" date="2011-01" db="EMBL/GenBank/DDBJ databases">
        <title>The complete genome of Deinococcus maricopensis DSM 21211.</title>
        <authorList>
            <consortium name="US DOE Joint Genome Institute (JGI-PGF)"/>
            <person name="Lucas S."/>
            <person name="Copeland A."/>
            <person name="Lapidus A."/>
            <person name="Goodwin L."/>
            <person name="Pitluck S."/>
            <person name="Kyrpides N."/>
            <person name="Mavromatis K."/>
            <person name="Pagani I."/>
            <person name="Ivanova N."/>
            <person name="Ovchinnikova G."/>
            <person name="Zeytun A."/>
            <person name="Detter J.C."/>
            <person name="Han C."/>
            <person name="Land M."/>
            <person name="Hauser L."/>
            <person name="Markowitz V."/>
            <person name="Cheng J.-F."/>
            <person name="Hugenholtz P."/>
            <person name="Woyke T."/>
            <person name="Wu D."/>
            <person name="Pukall R."/>
            <person name="Gehrich-Schroeter G."/>
            <person name="Brambilla E."/>
            <person name="Klenk H.-P."/>
            <person name="Eisen J.A."/>
        </authorList>
    </citation>
    <scope>NUCLEOTIDE SEQUENCE [LARGE SCALE GENOMIC DNA]</scope>
    <source>
        <strain evidence="7">DSM 21211 / LMG 22137 / NRRL B-23946 / LB-34</strain>
    </source>
</reference>
<reference evidence="6 7" key="1">
    <citation type="journal article" date="2011" name="Stand. Genomic Sci.">
        <title>Complete genome sequence of Deinococcus maricopensis type strain (LB-34).</title>
        <authorList>
            <person name="Pukall R."/>
            <person name="Zeytun A."/>
            <person name="Lucas S."/>
            <person name="Lapidus A."/>
            <person name="Hammon N."/>
            <person name="Deshpande S."/>
            <person name="Nolan M."/>
            <person name="Cheng J.F."/>
            <person name="Pitluck S."/>
            <person name="Liolios K."/>
            <person name="Pagani I."/>
            <person name="Mikhailova N."/>
            <person name="Ivanova N."/>
            <person name="Mavromatis K."/>
            <person name="Pati A."/>
            <person name="Tapia R."/>
            <person name="Han C."/>
            <person name="Goodwin L."/>
            <person name="Chen A."/>
            <person name="Palaniappan K."/>
            <person name="Land M."/>
            <person name="Hauser L."/>
            <person name="Chang Y.J."/>
            <person name="Jeffries C.D."/>
            <person name="Brambilla E.M."/>
            <person name="Rohde M."/>
            <person name="Goker M."/>
            <person name="Detter J.C."/>
            <person name="Woyke T."/>
            <person name="Bristow J."/>
            <person name="Eisen J.A."/>
            <person name="Markowitz V."/>
            <person name="Hugenholtz P."/>
            <person name="Kyrpides N.C."/>
            <person name="Klenk H.P."/>
        </authorList>
    </citation>
    <scope>NUCLEOTIDE SEQUENCE [LARGE SCALE GENOMIC DNA]</scope>
    <source>
        <strain evidence="7">DSM 21211 / LMG 22137 / NRRL B-23946 / LB-34</strain>
    </source>
</reference>
<evidence type="ECO:0000259" key="5">
    <source>
        <dbReference type="PROSITE" id="PS50109"/>
    </source>
</evidence>
<accession>E8U6T3</accession>
<feature type="transmembrane region" description="Helical" evidence="4">
    <location>
        <begin position="130"/>
        <end position="154"/>
    </location>
</feature>
<dbReference type="SUPFAM" id="SSF55781">
    <property type="entry name" value="GAF domain-like"/>
    <property type="match status" value="1"/>
</dbReference>
<gene>
    <name evidence="6" type="ordered locus">Deima_1120</name>
</gene>
<dbReference type="KEGG" id="dmr:Deima_1120"/>
<evidence type="ECO:0000313" key="6">
    <source>
        <dbReference type="EMBL" id="ADV66772.1"/>
    </source>
</evidence>
<dbReference type="PROSITE" id="PS50109">
    <property type="entry name" value="HIS_KIN"/>
    <property type="match status" value="1"/>
</dbReference>
<dbReference type="GO" id="GO:0000155">
    <property type="term" value="F:phosphorelay sensor kinase activity"/>
    <property type="evidence" value="ECO:0007669"/>
    <property type="project" value="InterPro"/>
</dbReference>
<feature type="transmembrane region" description="Helical" evidence="4">
    <location>
        <begin position="28"/>
        <end position="46"/>
    </location>
</feature>
<dbReference type="EMBL" id="CP002454">
    <property type="protein sequence ID" value="ADV66772.1"/>
    <property type="molecule type" value="Genomic_DNA"/>
</dbReference>
<dbReference type="InterPro" id="IPR050482">
    <property type="entry name" value="Sensor_HK_TwoCompSys"/>
</dbReference>
<proteinExistence type="predicted"/>
<dbReference type="Pfam" id="PF07730">
    <property type="entry name" value="HisKA_3"/>
    <property type="match status" value="1"/>
</dbReference>
<feature type="domain" description="Histidine kinase" evidence="5">
    <location>
        <begin position="505"/>
        <end position="593"/>
    </location>
</feature>
<sequence>MTAMTSAPPRAPRGLFGELLDGRTYANFLYLLLAMPLGALYWLLLLAGIGTGVGLLVVLVGVGVLLGTLALIVGAADLERALAVLLGLDLRRPQRPRSSGGLLGWVRATLSDLCTYKALLFLALKFPLGIVSFTVLAVLGSMAVGLMSVPFLALNPDAPVFYQNEFGVQAALTPVGGVALFIAGFLMLVLSASVMNLMARGWAWLAYALLGDFTEGQSVQREVLALRRTTRALNVSGDLAATLADVTAQAREGSGATSTLVTVTDGPNAWRLGGASGVPDDFARTLAALTPALGFPGAAQAGHAQLITRPATLWRAHPDLRDLHPHLHGMPDGTLVTLPVVTNGELVGELHALYAPDAPPSARQLAFLASMADGAATAVTTARLVERATAAAGAQERARLARELHDSVAQALYGITLGAKTARAQLDRDPQKARESLDYTIRLAEGGTGEMKALLFSLRPDALDEGGLAAALAQTAHALHARYNLHVTTDLNAEPDLTPARKAALYRIAQEALHNAVKHARATGVQVTLLPDGDAWVLRVHDDGRGFDPNAVSGGTLGLKSMRERARDIGAILTVDSAPDAGTTITLTVPQEVQ</sequence>
<keyword evidence="7" id="KW-1185">Reference proteome</keyword>
<dbReference type="STRING" id="709986.Deima_1120"/>
<protein>
    <submittedName>
        <fullName evidence="6">Integral membrane sensor signal transduction histidine kinase</fullName>
    </submittedName>
</protein>
<dbReference type="InterPro" id="IPR025828">
    <property type="entry name" value="Put_sensor_dom"/>
</dbReference>
<feature type="transmembrane region" description="Helical" evidence="4">
    <location>
        <begin position="166"/>
        <end position="190"/>
    </location>
</feature>
<evidence type="ECO:0000256" key="1">
    <source>
        <dbReference type="ARBA" id="ARBA00022679"/>
    </source>
</evidence>
<evidence type="ECO:0000256" key="4">
    <source>
        <dbReference type="SAM" id="Phobius"/>
    </source>
</evidence>
<organism evidence="6 7">
    <name type="scientific">Deinococcus maricopensis (strain DSM 21211 / LMG 22137 / NRRL B-23946 / LB-34)</name>
    <dbReference type="NCBI Taxonomy" id="709986"/>
    <lineage>
        <taxon>Bacteria</taxon>
        <taxon>Thermotogati</taxon>
        <taxon>Deinococcota</taxon>
        <taxon>Deinococci</taxon>
        <taxon>Deinococcales</taxon>
        <taxon>Deinococcaceae</taxon>
        <taxon>Deinococcus</taxon>
    </lineage>
</organism>
<evidence type="ECO:0000256" key="3">
    <source>
        <dbReference type="ARBA" id="ARBA00023012"/>
    </source>
</evidence>
<dbReference type="Proteomes" id="UP000008635">
    <property type="component" value="Chromosome"/>
</dbReference>